<evidence type="ECO:0000259" key="2">
    <source>
        <dbReference type="SMART" id="SM00343"/>
    </source>
</evidence>
<dbReference type="PANTHER" id="PTHR40389">
    <property type="entry name" value="ENDOGENOUS RETROVIRUS GROUP K MEMBER 24 GAG POLYPROTEIN-RELATED"/>
    <property type="match status" value="1"/>
</dbReference>
<dbReference type="Proteomes" id="UP000796761">
    <property type="component" value="Unassembled WGS sequence"/>
</dbReference>
<dbReference type="Gene3D" id="4.10.60.10">
    <property type="entry name" value="Zinc finger, CCHC-type"/>
    <property type="match status" value="1"/>
</dbReference>
<evidence type="ECO:0000313" key="3">
    <source>
        <dbReference type="EMBL" id="TRZ07570.1"/>
    </source>
</evidence>
<feature type="domain" description="CCHC-type" evidence="2">
    <location>
        <begin position="248"/>
        <end position="264"/>
    </location>
</feature>
<dbReference type="GO" id="GO:0003676">
    <property type="term" value="F:nucleic acid binding"/>
    <property type="evidence" value="ECO:0007669"/>
    <property type="project" value="InterPro"/>
</dbReference>
<feature type="domain" description="CCHC-type" evidence="2">
    <location>
        <begin position="276"/>
        <end position="292"/>
    </location>
</feature>
<dbReference type="InterPro" id="IPR036875">
    <property type="entry name" value="Znf_CCHC_sf"/>
</dbReference>
<dbReference type="Pfam" id="PF19317">
    <property type="entry name" value="Gag_p24_C"/>
    <property type="match status" value="1"/>
</dbReference>
<evidence type="ECO:0000256" key="1">
    <source>
        <dbReference type="SAM" id="MobiDB-lite"/>
    </source>
</evidence>
<gene>
    <name evidence="3" type="ORF">HGM15179_019535</name>
</gene>
<dbReference type="InterPro" id="IPR045345">
    <property type="entry name" value="Gag_p24_C"/>
</dbReference>
<evidence type="ECO:0000313" key="4">
    <source>
        <dbReference type="Proteomes" id="UP000796761"/>
    </source>
</evidence>
<dbReference type="GO" id="GO:0008270">
    <property type="term" value="F:zinc ion binding"/>
    <property type="evidence" value="ECO:0007669"/>
    <property type="project" value="InterPro"/>
</dbReference>
<organism evidence="3 4">
    <name type="scientific">Zosterops borbonicus</name>
    <dbReference type="NCBI Taxonomy" id="364589"/>
    <lineage>
        <taxon>Eukaryota</taxon>
        <taxon>Metazoa</taxon>
        <taxon>Chordata</taxon>
        <taxon>Craniata</taxon>
        <taxon>Vertebrata</taxon>
        <taxon>Euteleostomi</taxon>
        <taxon>Archelosauria</taxon>
        <taxon>Archosauria</taxon>
        <taxon>Dinosauria</taxon>
        <taxon>Saurischia</taxon>
        <taxon>Theropoda</taxon>
        <taxon>Coelurosauria</taxon>
        <taxon>Aves</taxon>
        <taxon>Neognathae</taxon>
        <taxon>Neoaves</taxon>
        <taxon>Telluraves</taxon>
        <taxon>Australaves</taxon>
        <taxon>Passeriformes</taxon>
        <taxon>Sylvioidea</taxon>
        <taxon>Zosteropidae</taxon>
        <taxon>Zosterops</taxon>
    </lineage>
</organism>
<accession>A0A8K1FY48</accession>
<dbReference type="OrthoDB" id="9212633at2759"/>
<comment type="caution">
    <text evidence="3">The sequence shown here is derived from an EMBL/GenBank/DDBJ whole genome shotgun (WGS) entry which is preliminary data.</text>
</comment>
<dbReference type="InterPro" id="IPR008916">
    <property type="entry name" value="Retrov_capsid_C"/>
</dbReference>
<sequence length="348" mass="38579">MQFTTFDGDSEFEDNPFDPGPVDTEKEPNLYLPNLHNNWCRLWQQALKAGHLDIAQAIVPLMIYHAAAFADAICAVGSRVEKAFRSKTFNLCGKCKSKTHCLNHYLMGMGQHSQPDHQAQDIPWEALDDIKDDTYRAFVKVPDTSKPQKAFTSITQGGKEPSIQFIDRLQQALNKQVAHQEACDIILLKLTIENASSDCQKVLRPLKNLTIIEMVEDCNHIGTVEHKFKTMTAAFAAVKLIRSPAGQTCLSCEKLGHHIKDCHALKGPNPIKTPGVCSRCCKGQHYANQCRSKYDIEGKPISGNLNQSAGQHRAQTEILQPSSAAGMSPPYNQPPAAVPAWIWQPPAQ</sequence>
<dbReference type="EMBL" id="SWJQ01001720">
    <property type="protein sequence ID" value="TRZ07570.1"/>
    <property type="molecule type" value="Genomic_DNA"/>
</dbReference>
<proteinExistence type="predicted"/>
<dbReference type="SUPFAM" id="SSF47353">
    <property type="entry name" value="Retrovirus capsid dimerization domain-like"/>
    <property type="match status" value="1"/>
</dbReference>
<dbReference type="InterPro" id="IPR001878">
    <property type="entry name" value="Znf_CCHC"/>
</dbReference>
<name>A0A8K1FY48_9PASS</name>
<dbReference type="Gene3D" id="1.10.1200.30">
    <property type="match status" value="1"/>
</dbReference>
<dbReference type="AlphaFoldDB" id="A0A8K1FY48"/>
<reference evidence="3" key="1">
    <citation type="submission" date="2019-04" db="EMBL/GenBank/DDBJ databases">
        <title>Genome assembly of Zosterops borbonicus 15179.</title>
        <authorList>
            <person name="Leroy T."/>
            <person name="Anselmetti Y."/>
            <person name="Tilak M.-K."/>
            <person name="Nabholz B."/>
        </authorList>
    </citation>
    <scope>NUCLEOTIDE SEQUENCE</scope>
    <source>
        <strain evidence="3">HGM_15179</strain>
        <tissue evidence="3">Muscle</tissue>
    </source>
</reference>
<dbReference type="Pfam" id="PF14787">
    <property type="entry name" value="zf-CCHC_5"/>
    <property type="match status" value="1"/>
</dbReference>
<feature type="region of interest" description="Disordered" evidence="1">
    <location>
        <begin position="1"/>
        <end position="26"/>
    </location>
</feature>
<protein>
    <recommendedName>
        <fullName evidence="2">CCHC-type domain-containing protein</fullName>
    </recommendedName>
</protein>
<dbReference type="SMART" id="SM00343">
    <property type="entry name" value="ZnF_C2HC"/>
    <property type="match status" value="2"/>
</dbReference>
<dbReference type="SUPFAM" id="SSF57756">
    <property type="entry name" value="Retrovirus zinc finger-like domains"/>
    <property type="match status" value="1"/>
</dbReference>
<dbReference type="PANTHER" id="PTHR40389:SF3">
    <property type="entry name" value="IGE-BINDING PROTEIN"/>
    <property type="match status" value="1"/>
</dbReference>
<dbReference type="InterPro" id="IPR050195">
    <property type="entry name" value="Primate_lentivir_Gag_pol-like"/>
</dbReference>
<keyword evidence="4" id="KW-1185">Reference proteome</keyword>